<protein>
    <recommendedName>
        <fullName evidence="3">Nuclease HARBI1</fullName>
    </recommendedName>
</protein>
<keyword evidence="2" id="KW-1185">Reference proteome</keyword>
<dbReference type="Ensembl" id="ENSAOCT00000034386.1">
    <property type="protein sequence ID" value="ENSAOCP00000077344.1"/>
    <property type="gene ID" value="ENSAOCG00000024945.1"/>
</dbReference>
<proteinExistence type="predicted"/>
<accession>A0AAQ6AJF1</accession>
<reference evidence="1 2" key="1">
    <citation type="submission" date="2022-01" db="EMBL/GenBank/DDBJ databases">
        <title>A chromosome-scale genome assembly of the false clownfish, Amphiprion ocellaris.</title>
        <authorList>
            <person name="Ryu T."/>
        </authorList>
    </citation>
    <scope>NUCLEOTIDE SEQUENCE [LARGE SCALE GENOMIC DNA]</scope>
</reference>
<evidence type="ECO:0000313" key="1">
    <source>
        <dbReference type="Ensembl" id="ENSAOCP00000077344.1"/>
    </source>
</evidence>
<reference evidence="1" key="3">
    <citation type="submission" date="2025-09" db="UniProtKB">
        <authorList>
            <consortium name="Ensembl"/>
        </authorList>
    </citation>
    <scope>IDENTIFICATION</scope>
</reference>
<sequence>RPFINDPVDEGAELLHRELNIRREIVIRLRIDVLAFPDSYLFERYRFTSQSITYIHNLLRPYIYNITNHSHALTSQQILCVALRFFANGSFLYNVGDAEHLSKTTVCRAVRKVCLALKRLLPSLWFSLDMNLSEPSRRSSTGLQIICDAAYIISNVEAKWSGSVHDWRIYHESNLSNRLQRGKQPKDFNNIIHLSPSLNIL</sequence>
<evidence type="ECO:0008006" key="3">
    <source>
        <dbReference type="Google" id="ProtNLM"/>
    </source>
</evidence>
<evidence type="ECO:0000313" key="2">
    <source>
        <dbReference type="Proteomes" id="UP001501940"/>
    </source>
</evidence>
<dbReference type="GeneTree" id="ENSGT00940000154348"/>
<organism evidence="1 2">
    <name type="scientific">Amphiprion ocellaris</name>
    <name type="common">Clown anemonefish</name>
    <dbReference type="NCBI Taxonomy" id="80972"/>
    <lineage>
        <taxon>Eukaryota</taxon>
        <taxon>Metazoa</taxon>
        <taxon>Chordata</taxon>
        <taxon>Craniata</taxon>
        <taxon>Vertebrata</taxon>
        <taxon>Euteleostomi</taxon>
        <taxon>Actinopterygii</taxon>
        <taxon>Neopterygii</taxon>
        <taxon>Teleostei</taxon>
        <taxon>Neoteleostei</taxon>
        <taxon>Acanthomorphata</taxon>
        <taxon>Ovalentaria</taxon>
        <taxon>Pomacentridae</taxon>
        <taxon>Amphiprion</taxon>
    </lineage>
</organism>
<reference evidence="1" key="2">
    <citation type="submission" date="2025-08" db="UniProtKB">
        <authorList>
            <consortium name="Ensembl"/>
        </authorList>
    </citation>
    <scope>IDENTIFICATION</scope>
</reference>
<name>A0AAQ6AJF1_AMPOC</name>
<dbReference type="AlphaFoldDB" id="A0AAQ6AJF1"/>
<dbReference type="Proteomes" id="UP001501940">
    <property type="component" value="Chromosome 23"/>
</dbReference>